<proteinExistence type="predicted"/>
<name>A0ABQ1X724_9BACT</name>
<evidence type="ECO:0000313" key="1">
    <source>
        <dbReference type="EMBL" id="GGG60600.1"/>
    </source>
</evidence>
<dbReference type="EMBL" id="BMGS01000016">
    <property type="protein sequence ID" value="GGG60600.1"/>
    <property type="molecule type" value="Genomic_DNA"/>
</dbReference>
<reference evidence="2" key="1">
    <citation type="journal article" date="2019" name="Int. J. Syst. Evol. Microbiol.">
        <title>The Global Catalogue of Microorganisms (GCM) 10K type strain sequencing project: providing services to taxonomists for standard genome sequencing and annotation.</title>
        <authorList>
            <consortium name="The Broad Institute Genomics Platform"/>
            <consortium name="The Broad Institute Genome Sequencing Center for Infectious Disease"/>
            <person name="Wu L."/>
            <person name="Ma J."/>
        </authorList>
    </citation>
    <scope>NUCLEOTIDE SEQUENCE [LARGE SCALE GENOMIC DNA]</scope>
    <source>
        <strain evidence="2">CGMCC 1.12990</strain>
    </source>
</reference>
<evidence type="ECO:0000313" key="2">
    <source>
        <dbReference type="Proteomes" id="UP000601361"/>
    </source>
</evidence>
<organism evidence="1 2">
    <name type="scientific">Hymenobacter glacieicola</name>
    <dbReference type="NCBI Taxonomy" id="1562124"/>
    <lineage>
        <taxon>Bacteria</taxon>
        <taxon>Pseudomonadati</taxon>
        <taxon>Bacteroidota</taxon>
        <taxon>Cytophagia</taxon>
        <taxon>Cytophagales</taxon>
        <taxon>Hymenobacteraceae</taxon>
        <taxon>Hymenobacter</taxon>
    </lineage>
</organism>
<protein>
    <submittedName>
        <fullName evidence="1">Uncharacterized protein</fullName>
    </submittedName>
</protein>
<sequence length="237" mass="25347">MPDLHPARLATLHARATAAYVRHATRPAVHGAWDEHLRTWQLAYEARAAFNDGNPVFSGMLLPSEATQTAGTVTGLPLLPTGVRWELDAPKAGMLTITADVAAAQGVTATVIRPDKSEHQVVSTVAATRTTLIASAPVDGIYTVTLKAMGGPLATLLIPVQRTVFRRFREDSRALGYAFRATLPPPPTPAMRLRLALSIGAESAAHTGNAPLADKLRLDAERLPPPETTTALFPFLR</sequence>
<dbReference type="RefSeq" id="WP_188559707.1">
    <property type="nucleotide sequence ID" value="NZ_BMGS01000016.1"/>
</dbReference>
<keyword evidence="2" id="KW-1185">Reference proteome</keyword>
<dbReference type="Proteomes" id="UP000601361">
    <property type="component" value="Unassembled WGS sequence"/>
</dbReference>
<gene>
    <name evidence="1" type="ORF">GCM10011378_40770</name>
</gene>
<comment type="caution">
    <text evidence="1">The sequence shown here is derived from an EMBL/GenBank/DDBJ whole genome shotgun (WGS) entry which is preliminary data.</text>
</comment>
<accession>A0ABQ1X724</accession>